<name>A0ABT9NG48_9ACTO</name>
<organism evidence="2 3">
    <name type="scientific">Trueperella bonasi</name>
    <dbReference type="NCBI Taxonomy" id="312286"/>
    <lineage>
        <taxon>Bacteria</taxon>
        <taxon>Bacillati</taxon>
        <taxon>Actinomycetota</taxon>
        <taxon>Actinomycetes</taxon>
        <taxon>Actinomycetales</taxon>
        <taxon>Actinomycetaceae</taxon>
        <taxon>Trueperella</taxon>
    </lineage>
</organism>
<gene>
    <name evidence="2" type="ORF">J2S70_000961</name>
</gene>
<dbReference type="InterPro" id="IPR032250">
    <property type="entry name" value="DUF4825"/>
</dbReference>
<evidence type="ECO:0000259" key="1">
    <source>
        <dbReference type="Pfam" id="PF16107"/>
    </source>
</evidence>
<reference evidence="2 3" key="1">
    <citation type="submission" date="2023-07" db="EMBL/GenBank/DDBJ databases">
        <title>Sequencing the genomes of 1000 actinobacteria strains.</title>
        <authorList>
            <person name="Klenk H.-P."/>
        </authorList>
    </citation>
    <scope>NUCLEOTIDE SEQUENCE [LARGE SCALE GENOMIC DNA]</scope>
    <source>
        <strain evidence="2 3">DSM 17163</strain>
    </source>
</reference>
<evidence type="ECO:0000313" key="2">
    <source>
        <dbReference type="EMBL" id="MDP9806379.1"/>
    </source>
</evidence>
<keyword evidence="3" id="KW-1185">Reference proteome</keyword>
<dbReference type="RefSeq" id="WP_307682607.1">
    <property type="nucleotide sequence ID" value="NZ_JAUSQX010000001.1"/>
</dbReference>
<feature type="domain" description="DUF4825" evidence="1">
    <location>
        <begin position="56"/>
        <end position="133"/>
    </location>
</feature>
<dbReference type="Proteomes" id="UP001243212">
    <property type="component" value="Unassembled WGS sequence"/>
</dbReference>
<protein>
    <recommendedName>
        <fullName evidence="1">DUF4825 domain-containing protein</fullName>
    </recommendedName>
</protein>
<sequence>MPAYKKTTVIPQALIALGLTLIVIVGMSMARANAIAETTGEKFVTYENHDLATIGDYTSEFVGDNANTVQLLHALPLGDRIDRVEIHETDVDVILSEDTKAEWLDERNDALYSAIALFASVDNATGVTFYSPSAQYSVSRRSVDDRFGAPLSDLLESADAWQWVRTLIPIESEALVLTDEQ</sequence>
<evidence type="ECO:0000313" key="3">
    <source>
        <dbReference type="Proteomes" id="UP001243212"/>
    </source>
</evidence>
<proteinExistence type="predicted"/>
<dbReference type="EMBL" id="JAUSQX010000001">
    <property type="protein sequence ID" value="MDP9806379.1"/>
    <property type="molecule type" value="Genomic_DNA"/>
</dbReference>
<dbReference type="Pfam" id="PF16107">
    <property type="entry name" value="DUF4825"/>
    <property type="match status" value="1"/>
</dbReference>
<accession>A0ABT9NG48</accession>
<comment type="caution">
    <text evidence="2">The sequence shown here is derived from an EMBL/GenBank/DDBJ whole genome shotgun (WGS) entry which is preliminary data.</text>
</comment>